<dbReference type="OrthoDB" id="3656034at2"/>
<evidence type="ECO:0000313" key="6">
    <source>
        <dbReference type="Proteomes" id="UP000192674"/>
    </source>
</evidence>
<dbReference type="PANTHER" id="PTHR16305">
    <property type="entry name" value="TESTICULAR SOLUBLE ADENYLYL CYCLASE"/>
    <property type="match status" value="1"/>
</dbReference>
<dbReference type="Gene3D" id="1.25.40.10">
    <property type="entry name" value="Tetratricopeptide repeat domain"/>
    <property type="match status" value="2"/>
</dbReference>
<dbReference type="InterPro" id="IPR016032">
    <property type="entry name" value="Sig_transdc_resp-reg_C-effctor"/>
</dbReference>
<gene>
    <name evidence="5" type="ORF">SAMN05661093_09202</name>
</gene>
<keyword evidence="2" id="KW-0067">ATP-binding</keyword>
<dbReference type="PROSITE" id="PS00622">
    <property type="entry name" value="HTH_LUXR_1"/>
    <property type="match status" value="1"/>
</dbReference>
<evidence type="ECO:0000256" key="3">
    <source>
        <dbReference type="SAM" id="MobiDB-lite"/>
    </source>
</evidence>
<dbReference type="SUPFAM" id="SSF48452">
    <property type="entry name" value="TPR-like"/>
    <property type="match status" value="1"/>
</dbReference>
<dbReference type="GO" id="GO:0005524">
    <property type="term" value="F:ATP binding"/>
    <property type="evidence" value="ECO:0007669"/>
    <property type="project" value="UniProtKB-KW"/>
</dbReference>
<evidence type="ECO:0000256" key="1">
    <source>
        <dbReference type="ARBA" id="ARBA00022741"/>
    </source>
</evidence>
<dbReference type="InterPro" id="IPR041664">
    <property type="entry name" value="AAA_16"/>
</dbReference>
<evidence type="ECO:0000256" key="2">
    <source>
        <dbReference type="ARBA" id="ARBA00022840"/>
    </source>
</evidence>
<dbReference type="InterPro" id="IPR011990">
    <property type="entry name" value="TPR-like_helical_dom_sf"/>
</dbReference>
<dbReference type="Pfam" id="PF00196">
    <property type="entry name" value="GerE"/>
    <property type="match status" value="1"/>
</dbReference>
<proteinExistence type="predicted"/>
<dbReference type="Gene3D" id="3.40.50.300">
    <property type="entry name" value="P-loop containing nucleotide triphosphate hydrolases"/>
    <property type="match status" value="1"/>
</dbReference>
<protein>
    <submittedName>
        <fullName evidence="5">Regulatory protein, luxR family</fullName>
    </submittedName>
</protein>
<dbReference type="RefSeq" id="WP_084433511.1">
    <property type="nucleotide sequence ID" value="NZ_FWXV01000012.1"/>
</dbReference>
<dbReference type="SMART" id="SM00421">
    <property type="entry name" value="HTH_LUXR"/>
    <property type="match status" value="1"/>
</dbReference>
<dbReference type="EMBL" id="FWXV01000012">
    <property type="protein sequence ID" value="SMD25603.1"/>
    <property type="molecule type" value="Genomic_DNA"/>
</dbReference>
<dbReference type="PRINTS" id="PR00038">
    <property type="entry name" value="HTHLUXR"/>
</dbReference>
<dbReference type="InterPro" id="IPR027417">
    <property type="entry name" value="P-loop_NTPase"/>
</dbReference>
<name>A0A1Y5Y491_KIBAR</name>
<dbReference type="Proteomes" id="UP000192674">
    <property type="component" value="Unassembled WGS sequence"/>
</dbReference>
<accession>A0A1Y5Y491</accession>
<keyword evidence="6" id="KW-1185">Reference proteome</keyword>
<dbReference type="SUPFAM" id="SSF52540">
    <property type="entry name" value="P-loop containing nucleoside triphosphate hydrolases"/>
    <property type="match status" value="1"/>
</dbReference>
<dbReference type="Gene3D" id="1.10.10.10">
    <property type="entry name" value="Winged helix-like DNA-binding domain superfamily/Winged helix DNA-binding domain"/>
    <property type="match status" value="1"/>
</dbReference>
<sequence length="865" mass="91976">MLVGRQDEVQRLADLVGAARRGNGGVLVLRGEPGIGKSALLDHVRQAASGFMVIEASGSEFESELPFAALHQLCVPIKADLPDALRVAFGLATGTPQLFQVGLATLGLLGQAAKDRPVLCLVDDAHWLDDASAKALTFLARRIASEPIAMVFAARYGLEELPSLVLDGLPDADARTLLRATLDEQVRDRIVAEARGNPLALLELPKAGGFAPPDTSTITSRIERSFQARLDSLSDEVRLLLTLASADPTGDPNLLWTAASRLGVEAAAGGAAEASGLVEFGTRVRFCHPLARSAVYRAADAGLLHNVHRALADVTDATTDPDRRAWHRSQSGTGPNEDVATELEDSASRARSRGGVAAAAAFLERAAALSADNSKRVDRTLAAAQAKLDAGATDAAAALLTTVELKTLDERTQAKADLLRGQVAFVRHGDSNGPTFMLHAARRLADIDPAWSRTCFLDALEMAMVVGRGSGVMDMVLNAARSAPPATDFLDALVLLNTSGHKAAVPALRDVLADSAAWTRRPALATMVAGELWDIDAHTAIVDWLMKTGRQSGAPMVLRLGLAQGALEAALTGDLPKAVDAIAEEEALADAIGTPSMTYPRLFVTALRGRREEATELIETATTVAKAKGIGQLVANVHWSAAVLHNGLGDYPAALAMARQAAAAGDLFLAGAAMPELVEAAVRCGENDLAASALESLTERTQASGTPWGLGLTAYSRGMVTGDEDDYRAAIELLADSPGRTYQARAHLLYGEWLRRQNRRLDARTQLRTAHDLLSTIGMEAFARRAFDELRATGAQARSRATNSLDELTMQETHIARLVATGATSKEVAARLFLSPRTIDAHLRNIFRKLGITSRRQLRDLPDLR</sequence>
<organism evidence="5 6">
    <name type="scientific">Kibdelosporangium aridum</name>
    <dbReference type="NCBI Taxonomy" id="2030"/>
    <lineage>
        <taxon>Bacteria</taxon>
        <taxon>Bacillati</taxon>
        <taxon>Actinomycetota</taxon>
        <taxon>Actinomycetes</taxon>
        <taxon>Pseudonocardiales</taxon>
        <taxon>Pseudonocardiaceae</taxon>
        <taxon>Kibdelosporangium</taxon>
    </lineage>
</organism>
<dbReference type="PANTHER" id="PTHR16305:SF35">
    <property type="entry name" value="TRANSCRIPTIONAL ACTIVATOR DOMAIN"/>
    <property type="match status" value="1"/>
</dbReference>
<evidence type="ECO:0000259" key="4">
    <source>
        <dbReference type="PROSITE" id="PS50043"/>
    </source>
</evidence>
<dbReference type="GO" id="GO:0005737">
    <property type="term" value="C:cytoplasm"/>
    <property type="evidence" value="ECO:0007669"/>
    <property type="project" value="TreeGrafter"/>
</dbReference>
<dbReference type="AlphaFoldDB" id="A0A1Y5Y491"/>
<keyword evidence="1" id="KW-0547">Nucleotide-binding</keyword>
<dbReference type="GO" id="GO:0003677">
    <property type="term" value="F:DNA binding"/>
    <property type="evidence" value="ECO:0007669"/>
    <property type="project" value="InterPro"/>
</dbReference>
<feature type="domain" description="HTH luxR-type" evidence="4">
    <location>
        <begin position="801"/>
        <end position="865"/>
    </location>
</feature>
<dbReference type="InterPro" id="IPR000792">
    <property type="entry name" value="Tscrpt_reg_LuxR_C"/>
</dbReference>
<dbReference type="Pfam" id="PF13191">
    <property type="entry name" value="AAA_16"/>
    <property type="match status" value="1"/>
</dbReference>
<dbReference type="SUPFAM" id="SSF46894">
    <property type="entry name" value="C-terminal effector domain of the bipartite response regulators"/>
    <property type="match status" value="1"/>
</dbReference>
<dbReference type="GO" id="GO:0006355">
    <property type="term" value="P:regulation of DNA-templated transcription"/>
    <property type="evidence" value="ECO:0007669"/>
    <property type="project" value="InterPro"/>
</dbReference>
<evidence type="ECO:0000313" key="5">
    <source>
        <dbReference type="EMBL" id="SMD25603.1"/>
    </source>
</evidence>
<dbReference type="PROSITE" id="PS50043">
    <property type="entry name" value="HTH_LUXR_2"/>
    <property type="match status" value="1"/>
</dbReference>
<reference evidence="5 6" key="1">
    <citation type="submission" date="2017-04" db="EMBL/GenBank/DDBJ databases">
        <authorList>
            <person name="Afonso C.L."/>
            <person name="Miller P.J."/>
            <person name="Scott M.A."/>
            <person name="Spackman E."/>
            <person name="Goraichik I."/>
            <person name="Dimitrov K.M."/>
            <person name="Suarez D.L."/>
            <person name="Swayne D.E."/>
        </authorList>
    </citation>
    <scope>NUCLEOTIDE SEQUENCE [LARGE SCALE GENOMIC DNA]</scope>
    <source>
        <strain evidence="5 6">DSM 43828</strain>
    </source>
</reference>
<dbReference type="GO" id="GO:0004016">
    <property type="term" value="F:adenylate cyclase activity"/>
    <property type="evidence" value="ECO:0007669"/>
    <property type="project" value="TreeGrafter"/>
</dbReference>
<dbReference type="InterPro" id="IPR036388">
    <property type="entry name" value="WH-like_DNA-bd_sf"/>
</dbReference>
<dbReference type="CDD" id="cd06170">
    <property type="entry name" value="LuxR_C_like"/>
    <property type="match status" value="1"/>
</dbReference>
<feature type="region of interest" description="Disordered" evidence="3">
    <location>
        <begin position="315"/>
        <end position="350"/>
    </location>
</feature>